<feature type="domain" description="VanZ-like" evidence="2">
    <location>
        <begin position="27"/>
        <end position="118"/>
    </location>
</feature>
<protein>
    <submittedName>
        <fullName evidence="3">VanZ like family protein</fullName>
    </submittedName>
</protein>
<evidence type="ECO:0000256" key="1">
    <source>
        <dbReference type="SAM" id="Phobius"/>
    </source>
</evidence>
<reference evidence="3 4" key="1">
    <citation type="submission" date="2016-11" db="EMBL/GenBank/DDBJ databases">
        <authorList>
            <person name="Jaros S."/>
            <person name="Januszkiewicz K."/>
            <person name="Wedrychowicz H."/>
        </authorList>
    </citation>
    <scope>NUCLEOTIDE SEQUENCE [LARGE SCALE GENOMIC DNA]</scope>
    <source>
        <strain evidence="3 4">YL228</strain>
    </source>
</reference>
<sequence length="136" mass="15643">MLRLLSIPYVYGILLITLIWRTPTYTHNFKPPFWEISQLIGGNRHMLFDIIGNILLLFPLGFFLPIWFRKADKPKKVVLICFFVSVAIEITQLLTTRGYFETDDLLHNTIGALIGALIGCSLAKRLYSDDKKAQQK</sequence>
<dbReference type="EMBL" id="FPIP01000002">
    <property type="protein sequence ID" value="SFW23635.1"/>
    <property type="molecule type" value="Genomic_DNA"/>
</dbReference>
<feature type="transmembrane region" description="Helical" evidence="1">
    <location>
        <begin position="106"/>
        <end position="127"/>
    </location>
</feature>
<evidence type="ECO:0000313" key="3">
    <source>
        <dbReference type="EMBL" id="SFW23635.1"/>
    </source>
</evidence>
<dbReference type="RefSeq" id="WP_072299647.1">
    <property type="nucleotide sequence ID" value="NZ_FPIP01000002.1"/>
</dbReference>
<dbReference type="PANTHER" id="PTHR36834">
    <property type="entry name" value="MEMBRANE PROTEIN-RELATED"/>
    <property type="match status" value="1"/>
</dbReference>
<feature type="transmembrane region" description="Helical" evidence="1">
    <location>
        <begin position="77"/>
        <end position="94"/>
    </location>
</feature>
<dbReference type="InterPro" id="IPR053150">
    <property type="entry name" value="Teicoplanin_resist-assoc"/>
</dbReference>
<organism evidence="3 4">
    <name type="scientific">Ruminococcus flavefaciens</name>
    <dbReference type="NCBI Taxonomy" id="1265"/>
    <lineage>
        <taxon>Bacteria</taxon>
        <taxon>Bacillati</taxon>
        <taxon>Bacillota</taxon>
        <taxon>Clostridia</taxon>
        <taxon>Eubacteriales</taxon>
        <taxon>Oscillospiraceae</taxon>
        <taxon>Ruminococcus</taxon>
    </lineage>
</organism>
<keyword evidence="1" id="KW-1133">Transmembrane helix</keyword>
<dbReference type="InterPro" id="IPR006976">
    <property type="entry name" value="VanZ-like"/>
</dbReference>
<evidence type="ECO:0000259" key="2">
    <source>
        <dbReference type="Pfam" id="PF04892"/>
    </source>
</evidence>
<dbReference type="AlphaFoldDB" id="A0A1K1MKP4"/>
<dbReference type="Pfam" id="PF04892">
    <property type="entry name" value="VanZ"/>
    <property type="match status" value="1"/>
</dbReference>
<keyword evidence="1" id="KW-0472">Membrane</keyword>
<name>A0A1K1MKP4_RUMFL</name>
<keyword evidence="1" id="KW-0812">Transmembrane</keyword>
<proteinExistence type="predicted"/>
<accession>A0A1K1MKP4</accession>
<feature type="transmembrane region" description="Helical" evidence="1">
    <location>
        <begin position="7"/>
        <end position="26"/>
    </location>
</feature>
<dbReference type="PANTHER" id="PTHR36834:SF2">
    <property type="entry name" value="MEMBRANE PROTEIN"/>
    <property type="match status" value="1"/>
</dbReference>
<dbReference type="Proteomes" id="UP000183461">
    <property type="component" value="Unassembled WGS sequence"/>
</dbReference>
<feature type="transmembrane region" description="Helical" evidence="1">
    <location>
        <begin position="46"/>
        <end position="68"/>
    </location>
</feature>
<evidence type="ECO:0000313" key="4">
    <source>
        <dbReference type="Proteomes" id="UP000183461"/>
    </source>
</evidence>
<gene>
    <name evidence="3" type="ORF">SAMN02910280_1292</name>
</gene>